<accession>A0AAI9K2S3</accession>
<comment type="caution">
    <text evidence="1">The sequence shown here is derived from an EMBL/GenBank/DDBJ whole genome shotgun (WGS) entry which is preliminary data.</text>
</comment>
<gene>
    <name evidence="1" type="primary">togB</name>
    <name evidence="1" type="ORF">COEU31_03150</name>
</gene>
<dbReference type="PANTHER" id="PTHR43649:SF11">
    <property type="entry name" value="ABC TRANSPORTER SUBSTRATE-BINDING PROTEIN YESO-RELATED"/>
    <property type="match status" value="1"/>
</dbReference>
<dbReference type="InterPro" id="IPR050490">
    <property type="entry name" value="Bact_solute-bd_prot1"/>
</dbReference>
<dbReference type="Pfam" id="PF01547">
    <property type="entry name" value="SBP_bac_1"/>
    <property type="match status" value="1"/>
</dbReference>
<dbReference type="AlphaFoldDB" id="A0AAI9K2S3"/>
<protein>
    <submittedName>
        <fullName evidence="1">Sugar ABC transporter substrate-binding protein</fullName>
    </submittedName>
</protein>
<evidence type="ECO:0000313" key="1">
    <source>
        <dbReference type="EMBL" id="GFO93269.1"/>
    </source>
</evidence>
<proteinExistence type="predicted"/>
<dbReference type="InterPro" id="IPR006059">
    <property type="entry name" value="SBP"/>
</dbReference>
<dbReference type="EMBL" id="BLYL01000001">
    <property type="protein sequence ID" value="GFO93269.1"/>
    <property type="molecule type" value="Genomic_DNA"/>
</dbReference>
<evidence type="ECO:0000313" key="2">
    <source>
        <dbReference type="Proteomes" id="UP000660047"/>
    </source>
</evidence>
<name>A0AAI9K2S3_9FIRM</name>
<dbReference type="Proteomes" id="UP000660047">
    <property type="component" value="Unassembled WGS sequence"/>
</dbReference>
<organism evidence="1 2">
    <name type="scientific">Coprococcus eutactus</name>
    <dbReference type="NCBI Taxonomy" id="33043"/>
    <lineage>
        <taxon>Bacteria</taxon>
        <taxon>Bacillati</taxon>
        <taxon>Bacillota</taxon>
        <taxon>Clostridia</taxon>
        <taxon>Lachnospirales</taxon>
        <taxon>Lachnospiraceae</taxon>
        <taxon>Coprococcus</taxon>
    </lineage>
</organism>
<sequence length="408" mass="46349">MMLFLLFVISGCGEQKTDMAVGDTITIEYSWWGDDSRNQYTLDAVDIFEKENPEINVKCKYGVWNGYEKRQHIYMKSQETPDVMLINYGWLDTYSSDGSGFYDLNTLSDYIDFENYTEEELAFGTKNGRLNAVPIAFNTETFYYNETLWNSYGLSIPRTWDDLFDAARIMSKDGVYPLGMTKKSLFFMLLSHYIQTTGNDPVKSDGTLNLNKEQIGDMLDFYKELLDKKVLMSVDSFNRNAFASGEVGGTLAWVSDAGGYCDPLKENGYDVKIGEYICEPGAKSLGWFVKPATMYAISNNTEHPEAAAKLLNYLLNGEEMTLRQGTEKGVPISSSALAVLDEHDMLTGFEVQADAMRKENSDKLSIMAPILESEDVYGSFKSDSDYYLYDKLSRDETIDRIYSDMYKE</sequence>
<dbReference type="Gene3D" id="3.40.190.10">
    <property type="entry name" value="Periplasmic binding protein-like II"/>
    <property type="match status" value="2"/>
</dbReference>
<dbReference type="SUPFAM" id="SSF53850">
    <property type="entry name" value="Periplasmic binding protein-like II"/>
    <property type="match status" value="1"/>
</dbReference>
<dbReference type="PANTHER" id="PTHR43649">
    <property type="entry name" value="ARABINOSE-BINDING PROTEIN-RELATED"/>
    <property type="match status" value="1"/>
</dbReference>
<reference evidence="1" key="1">
    <citation type="submission" date="2020-06" db="EMBL/GenBank/DDBJ databases">
        <title>Characterization of fructooligosaccharide metabolism and fructooligosaccharide-degrading enzymes in human commensal butyrate producers.</title>
        <authorList>
            <person name="Tanno H."/>
            <person name="Fujii T."/>
            <person name="Hirano K."/>
            <person name="Maeno S."/>
            <person name="Tonozuka T."/>
            <person name="Sakamoto M."/>
            <person name="Ohkuma M."/>
            <person name="Tochio T."/>
            <person name="Endo A."/>
        </authorList>
    </citation>
    <scope>NUCLEOTIDE SEQUENCE</scope>
    <source>
        <strain evidence="1">JCM 31265</strain>
    </source>
</reference>